<dbReference type="OrthoDB" id="10049943at2759"/>
<keyword evidence="3" id="KW-1185">Reference proteome</keyword>
<protein>
    <recommendedName>
        <fullName evidence="1">Deoxyribonuclease NucA/NucB domain-containing protein</fullName>
    </recommendedName>
</protein>
<organism evidence="2 3">
    <name type="scientific">Paramuricea clavata</name>
    <name type="common">Red gorgonian</name>
    <name type="synonym">Violescent sea-whip</name>
    <dbReference type="NCBI Taxonomy" id="317549"/>
    <lineage>
        <taxon>Eukaryota</taxon>
        <taxon>Metazoa</taxon>
        <taxon>Cnidaria</taxon>
        <taxon>Anthozoa</taxon>
        <taxon>Octocorallia</taxon>
        <taxon>Malacalcyonacea</taxon>
        <taxon>Plexauridae</taxon>
        <taxon>Paramuricea</taxon>
    </lineage>
</organism>
<dbReference type="AlphaFoldDB" id="A0A6S7G117"/>
<feature type="domain" description="Deoxyribonuclease NucA/NucB" evidence="1">
    <location>
        <begin position="55"/>
        <end position="146"/>
    </location>
</feature>
<evidence type="ECO:0000259" key="1">
    <source>
        <dbReference type="Pfam" id="PF14040"/>
    </source>
</evidence>
<dbReference type="EMBL" id="CACRXK020001028">
    <property type="protein sequence ID" value="CAB3986524.1"/>
    <property type="molecule type" value="Genomic_DNA"/>
</dbReference>
<sequence length="147" mass="15995">MKVLLPFVCVVLFVAFTTADIVGDSAEEIEKRAAYPTITFPCGAGTVMPNVCRNMRNAIAKGHPTLLQRITDKKAIDKNRRDSGCTKMPKTPGNNCDEYPFASSKQGGKGAETMLVPIRENCKQGGLLGGFYKKNGIKDGDYYNVVV</sequence>
<dbReference type="Proteomes" id="UP001152795">
    <property type="component" value="Unassembled WGS sequence"/>
</dbReference>
<comment type="caution">
    <text evidence="2">The sequence shown here is derived from an EMBL/GenBank/DDBJ whole genome shotgun (WGS) entry which is preliminary data.</text>
</comment>
<reference evidence="2" key="1">
    <citation type="submission" date="2020-04" db="EMBL/GenBank/DDBJ databases">
        <authorList>
            <person name="Alioto T."/>
            <person name="Alioto T."/>
            <person name="Gomez Garrido J."/>
        </authorList>
    </citation>
    <scope>NUCLEOTIDE SEQUENCE</scope>
    <source>
        <strain evidence="2">A484AB</strain>
    </source>
</reference>
<gene>
    <name evidence="2" type="ORF">PACLA_8A019318</name>
</gene>
<dbReference type="Pfam" id="PF14040">
    <property type="entry name" value="DNase_NucA_NucB"/>
    <property type="match status" value="1"/>
</dbReference>
<evidence type="ECO:0000313" key="2">
    <source>
        <dbReference type="EMBL" id="CAB3986524.1"/>
    </source>
</evidence>
<accession>A0A6S7G117</accession>
<name>A0A6S7G117_PARCT</name>
<dbReference type="InterPro" id="IPR029476">
    <property type="entry name" value="DNase_NucA_NucB"/>
</dbReference>
<proteinExistence type="predicted"/>
<evidence type="ECO:0000313" key="3">
    <source>
        <dbReference type="Proteomes" id="UP001152795"/>
    </source>
</evidence>